<protein>
    <submittedName>
        <fullName evidence="2">Uncharacterized protein</fullName>
    </submittedName>
</protein>
<sequence length="91" mass="10283">MVMARLTDDVDYDAGETSEDVPRPWPYSGNDDAYNGLRTRCVPLSLHTNMTKLRRQILLFKGHSSFTANSEVTSGDYTKTKIQYSLHPLTS</sequence>
<reference evidence="2" key="1">
    <citation type="submission" date="2018-11" db="EMBL/GenBank/DDBJ databases">
        <authorList>
            <consortium name="Pathogen Informatics"/>
        </authorList>
    </citation>
    <scope>NUCLEOTIDE SEQUENCE</scope>
</reference>
<dbReference type="EMBL" id="CAAALY010019268">
    <property type="protein sequence ID" value="VEL13885.1"/>
    <property type="molecule type" value="Genomic_DNA"/>
</dbReference>
<dbReference type="AlphaFoldDB" id="A0A3S4ZWP7"/>
<feature type="compositionally biased region" description="Acidic residues" evidence="1">
    <location>
        <begin position="9"/>
        <end position="19"/>
    </location>
</feature>
<dbReference type="Proteomes" id="UP000784294">
    <property type="component" value="Unassembled WGS sequence"/>
</dbReference>
<comment type="caution">
    <text evidence="2">The sequence shown here is derived from an EMBL/GenBank/DDBJ whole genome shotgun (WGS) entry which is preliminary data.</text>
</comment>
<gene>
    <name evidence="2" type="ORF">PXEA_LOCUS7325</name>
</gene>
<feature type="region of interest" description="Disordered" evidence="1">
    <location>
        <begin position="1"/>
        <end position="29"/>
    </location>
</feature>
<accession>A0A3S4ZWP7</accession>
<evidence type="ECO:0000313" key="2">
    <source>
        <dbReference type="EMBL" id="VEL13885.1"/>
    </source>
</evidence>
<evidence type="ECO:0000256" key="1">
    <source>
        <dbReference type="SAM" id="MobiDB-lite"/>
    </source>
</evidence>
<evidence type="ECO:0000313" key="3">
    <source>
        <dbReference type="Proteomes" id="UP000784294"/>
    </source>
</evidence>
<name>A0A3S4ZWP7_9PLAT</name>
<proteinExistence type="predicted"/>
<keyword evidence="3" id="KW-1185">Reference proteome</keyword>
<organism evidence="2 3">
    <name type="scientific">Protopolystoma xenopodis</name>
    <dbReference type="NCBI Taxonomy" id="117903"/>
    <lineage>
        <taxon>Eukaryota</taxon>
        <taxon>Metazoa</taxon>
        <taxon>Spiralia</taxon>
        <taxon>Lophotrochozoa</taxon>
        <taxon>Platyhelminthes</taxon>
        <taxon>Monogenea</taxon>
        <taxon>Polyopisthocotylea</taxon>
        <taxon>Polystomatidea</taxon>
        <taxon>Polystomatidae</taxon>
        <taxon>Protopolystoma</taxon>
    </lineage>
</organism>